<evidence type="ECO:0000256" key="7">
    <source>
        <dbReference type="ARBA" id="ARBA00047899"/>
    </source>
</evidence>
<comment type="catalytic activity">
    <reaction evidence="7">
        <text>L-threonyl-[protein] + ATP = O-phospho-L-threonyl-[protein] + ADP + H(+)</text>
        <dbReference type="Rhea" id="RHEA:46608"/>
        <dbReference type="Rhea" id="RHEA-COMP:11060"/>
        <dbReference type="Rhea" id="RHEA-COMP:11605"/>
        <dbReference type="ChEBI" id="CHEBI:15378"/>
        <dbReference type="ChEBI" id="CHEBI:30013"/>
        <dbReference type="ChEBI" id="CHEBI:30616"/>
        <dbReference type="ChEBI" id="CHEBI:61977"/>
        <dbReference type="ChEBI" id="CHEBI:456216"/>
        <dbReference type="EC" id="2.7.11.1"/>
    </reaction>
</comment>
<evidence type="ECO:0000313" key="12">
    <source>
        <dbReference type="Proteomes" id="UP000243459"/>
    </source>
</evidence>
<feature type="chain" id="PRO_5024300844" description="non-specific serine/threonine protein kinase" evidence="9">
    <location>
        <begin position="20"/>
        <end position="231"/>
    </location>
</feature>
<dbReference type="GO" id="GO:0005524">
    <property type="term" value="F:ATP binding"/>
    <property type="evidence" value="ECO:0007669"/>
    <property type="project" value="UniProtKB-KW"/>
</dbReference>
<keyword evidence="9" id="KW-0732">Signal</keyword>
<proteinExistence type="predicted"/>
<dbReference type="PROSITE" id="PS00108">
    <property type="entry name" value="PROTEIN_KINASE_ST"/>
    <property type="match status" value="1"/>
</dbReference>
<dbReference type="InterPro" id="IPR011009">
    <property type="entry name" value="Kinase-like_dom_sf"/>
</dbReference>
<dbReference type="Proteomes" id="UP000243459">
    <property type="component" value="Chromosome 4"/>
</dbReference>
<evidence type="ECO:0000259" key="10">
    <source>
        <dbReference type="PROSITE" id="PS50011"/>
    </source>
</evidence>
<reference evidence="12" key="1">
    <citation type="journal article" date="2017" name="Nat. Commun.">
        <title>The asparagus genome sheds light on the origin and evolution of a young Y chromosome.</title>
        <authorList>
            <person name="Harkess A."/>
            <person name="Zhou J."/>
            <person name="Xu C."/>
            <person name="Bowers J.E."/>
            <person name="Van der Hulst R."/>
            <person name="Ayyampalayam S."/>
            <person name="Mercati F."/>
            <person name="Riccardi P."/>
            <person name="McKain M.R."/>
            <person name="Kakrana A."/>
            <person name="Tang H."/>
            <person name="Ray J."/>
            <person name="Groenendijk J."/>
            <person name="Arikit S."/>
            <person name="Mathioni S.M."/>
            <person name="Nakano M."/>
            <person name="Shan H."/>
            <person name="Telgmann-Rauber A."/>
            <person name="Kanno A."/>
            <person name="Yue Z."/>
            <person name="Chen H."/>
            <person name="Li W."/>
            <person name="Chen Y."/>
            <person name="Xu X."/>
            <person name="Zhang Y."/>
            <person name="Luo S."/>
            <person name="Chen H."/>
            <person name="Gao J."/>
            <person name="Mao Z."/>
            <person name="Pires J.C."/>
            <person name="Luo M."/>
            <person name="Kudrna D."/>
            <person name="Wing R.A."/>
            <person name="Meyers B.C."/>
            <person name="Yi K."/>
            <person name="Kong H."/>
            <person name="Lavrijsen P."/>
            <person name="Sunseri F."/>
            <person name="Falavigna A."/>
            <person name="Ye Y."/>
            <person name="Leebens-Mack J.H."/>
            <person name="Chen G."/>
        </authorList>
    </citation>
    <scope>NUCLEOTIDE SEQUENCE [LARGE SCALE GENOMIC DNA]</scope>
    <source>
        <strain evidence="12">cv. DH0086</strain>
    </source>
</reference>
<organism evidence="11 12">
    <name type="scientific">Asparagus officinalis</name>
    <name type="common">Garden asparagus</name>
    <dbReference type="NCBI Taxonomy" id="4686"/>
    <lineage>
        <taxon>Eukaryota</taxon>
        <taxon>Viridiplantae</taxon>
        <taxon>Streptophyta</taxon>
        <taxon>Embryophyta</taxon>
        <taxon>Tracheophyta</taxon>
        <taxon>Spermatophyta</taxon>
        <taxon>Magnoliopsida</taxon>
        <taxon>Liliopsida</taxon>
        <taxon>Asparagales</taxon>
        <taxon>Asparagaceae</taxon>
        <taxon>Asparagoideae</taxon>
        <taxon>Asparagus</taxon>
    </lineage>
</organism>
<keyword evidence="2" id="KW-0723">Serine/threonine-protein kinase</keyword>
<accession>A0A5P1F867</accession>
<dbReference type="EC" id="2.7.11.1" evidence="1"/>
<dbReference type="InterPro" id="IPR001245">
    <property type="entry name" value="Ser-Thr/Tyr_kinase_cat_dom"/>
</dbReference>
<evidence type="ECO:0000256" key="8">
    <source>
        <dbReference type="ARBA" id="ARBA00048679"/>
    </source>
</evidence>
<keyword evidence="12" id="KW-1185">Reference proteome</keyword>
<evidence type="ECO:0000256" key="4">
    <source>
        <dbReference type="ARBA" id="ARBA00022741"/>
    </source>
</evidence>
<dbReference type="PANTHER" id="PTHR46821">
    <property type="entry name" value="OS07G0586332 PROTEIN"/>
    <property type="match status" value="1"/>
</dbReference>
<evidence type="ECO:0000256" key="5">
    <source>
        <dbReference type="ARBA" id="ARBA00022777"/>
    </source>
</evidence>
<dbReference type="InterPro" id="IPR000719">
    <property type="entry name" value="Prot_kinase_dom"/>
</dbReference>
<evidence type="ECO:0000256" key="6">
    <source>
        <dbReference type="ARBA" id="ARBA00022840"/>
    </source>
</evidence>
<dbReference type="FunFam" id="1.10.510.10:FF:001023">
    <property type="entry name" value="Os07g0541700 protein"/>
    <property type="match status" value="1"/>
</dbReference>
<evidence type="ECO:0000256" key="1">
    <source>
        <dbReference type="ARBA" id="ARBA00012513"/>
    </source>
</evidence>
<keyword evidence="6" id="KW-0067">ATP-binding</keyword>
<dbReference type="GO" id="GO:0004674">
    <property type="term" value="F:protein serine/threonine kinase activity"/>
    <property type="evidence" value="ECO:0007669"/>
    <property type="project" value="UniProtKB-KW"/>
</dbReference>
<dbReference type="Gramene" id="ONK72700">
    <property type="protein sequence ID" value="ONK72700"/>
    <property type="gene ID" value="A4U43_C04F22210"/>
</dbReference>
<name>A0A5P1F867_ASPOF</name>
<dbReference type="InterPro" id="IPR008271">
    <property type="entry name" value="Ser/Thr_kinase_AS"/>
</dbReference>
<feature type="domain" description="Protein kinase" evidence="10">
    <location>
        <begin position="1"/>
        <end position="231"/>
    </location>
</feature>
<evidence type="ECO:0000256" key="2">
    <source>
        <dbReference type="ARBA" id="ARBA00022527"/>
    </source>
</evidence>
<feature type="signal peptide" evidence="9">
    <location>
        <begin position="1"/>
        <end position="19"/>
    </location>
</feature>
<dbReference type="InterPro" id="IPR044576">
    <property type="entry name" value="At4g25390-like"/>
</dbReference>
<dbReference type="Pfam" id="PF07714">
    <property type="entry name" value="PK_Tyr_Ser-Thr"/>
    <property type="match status" value="1"/>
</dbReference>
<dbReference type="PROSITE" id="PS50011">
    <property type="entry name" value="PROTEIN_KINASE_DOM"/>
    <property type="match status" value="1"/>
</dbReference>
<evidence type="ECO:0000256" key="3">
    <source>
        <dbReference type="ARBA" id="ARBA00022679"/>
    </source>
</evidence>
<evidence type="ECO:0000313" key="11">
    <source>
        <dbReference type="EMBL" id="ONK72700.1"/>
    </source>
</evidence>
<gene>
    <name evidence="11" type="ORF">A4U43_C04F22210</name>
</gene>
<dbReference type="PANTHER" id="PTHR46821:SF2">
    <property type="entry name" value="OS03G0251700 PROTEIN"/>
    <property type="match status" value="1"/>
</dbReference>
<dbReference type="SUPFAM" id="SSF56112">
    <property type="entry name" value="Protein kinase-like (PK-like)"/>
    <property type="match status" value="1"/>
</dbReference>
<protein>
    <recommendedName>
        <fullName evidence="1">non-specific serine/threonine protein kinase</fullName>
        <ecNumber evidence="1">2.7.11.1</ecNumber>
    </recommendedName>
</protein>
<comment type="catalytic activity">
    <reaction evidence="8">
        <text>L-seryl-[protein] + ATP = O-phospho-L-seryl-[protein] + ADP + H(+)</text>
        <dbReference type="Rhea" id="RHEA:17989"/>
        <dbReference type="Rhea" id="RHEA-COMP:9863"/>
        <dbReference type="Rhea" id="RHEA-COMP:11604"/>
        <dbReference type="ChEBI" id="CHEBI:15378"/>
        <dbReference type="ChEBI" id="CHEBI:29999"/>
        <dbReference type="ChEBI" id="CHEBI:30616"/>
        <dbReference type="ChEBI" id="CHEBI:83421"/>
        <dbReference type="ChEBI" id="CHEBI:456216"/>
        <dbReference type="EC" id="2.7.11.1"/>
    </reaction>
</comment>
<dbReference type="EMBL" id="CM007384">
    <property type="protein sequence ID" value="ONK72700.1"/>
    <property type="molecule type" value="Genomic_DNA"/>
</dbReference>
<keyword evidence="5" id="KW-0418">Kinase</keyword>
<keyword evidence="3" id="KW-0808">Transferase</keyword>
<evidence type="ECO:0000256" key="9">
    <source>
        <dbReference type="SAM" id="SignalP"/>
    </source>
</evidence>
<keyword evidence="4" id="KW-0547">Nucleotide-binding</keyword>
<sequence length="231" mass="25380">MALFVPALLALILLRRFRATRTEPRPRPLHLQNPPPPPVSRSEPRFAVHLLTAQPLATFVVSPSLNPRQARFGRVPWSLPCQEVRLSTSRTKWCDAAPRSNEELDDDDEEIVGGALGLGKRVLLVYELMCNGSLQDALLGRKSPELLDWGRRFSIAADIAKGLQFLHEVCDPSVIHGDIKPSNILLDSQFVAKIADFGLARLKATAAGGADEVRYCSWRRRGGGSEEGGGL</sequence>
<dbReference type="Gene3D" id="1.10.510.10">
    <property type="entry name" value="Transferase(Phosphotransferase) domain 1"/>
    <property type="match status" value="1"/>
</dbReference>
<dbReference type="AlphaFoldDB" id="A0A5P1F867"/>